<dbReference type="Pfam" id="PF12838">
    <property type="entry name" value="Fer4_7"/>
    <property type="match status" value="1"/>
</dbReference>
<dbReference type="RefSeq" id="WP_229980546.1">
    <property type="nucleotide sequence ID" value="NZ_JAJJPB010000001.1"/>
</dbReference>
<feature type="domain" description="4Fe-4S ferredoxin-type" evidence="4">
    <location>
        <begin position="197"/>
        <end position="227"/>
    </location>
</feature>
<dbReference type="InterPro" id="IPR017900">
    <property type="entry name" value="4Fe4S_Fe_S_CS"/>
</dbReference>
<proteinExistence type="predicted"/>
<keyword evidence="1" id="KW-0479">Metal-binding</keyword>
<dbReference type="EMBL" id="JAJJPB010000001">
    <property type="protein sequence ID" value="MCC9293529.1"/>
    <property type="molecule type" value="Genomic_DNA"/>
</dbReference>
<dbReference type="Proteomes" id="UP001165422">
    <property type="component" value="Unassembled WGS sequence"/>
</dbReference>
<dbReference type="PROSITE" id="PS00198">
    <property type="entry name" value="4FE4S_FER_1"/>
    <property type="match status" value="2"/>
</dbReference>
<dbReference type="InterPro" id="IPR017896">
    <property type="entry name" value="4Fe4S_Fe-S-bd"/>
</dbReference>
<evidence type="ECO:0000256" key="1">
    <source>
        <dbReference type="ARBA" id="ARBA00022723"/>
    </source>
</evidence>
<dbReference type="PROSITE" id="PS51379">
    <property type="entry name" value="4FE4S_FER_2"/>
    <property type="match status" value="2"/>
</dbReference>
<comment type="caution">
    <text evidence="5">The sequence shown here is derived from an EMBL/GenBank/DDBJ whole genome shotgun (WGS) entry which is preliminary data.</text>
</comment>
<keyword evidence="6" id="KW-1185">Reference proteome</keyword>
<protein>
    <submittedName>
        <fullName evidence="5">EFR1 family ferrodoxin</fullName>
    </submittedName>
</protein>
<evidence type="ECO:0000256" key="2">
    <source>
        <dbReference type="ARBA" id="ARBA00023004"/>
    </source>
</evidence>
<accession>A0ABS8N149</accession>
<dbReference type="NCBIfam" id="NF038196">
    <property type="entry name" value="ferrodoxin_EFR1"/>
    <property type="match status" value="1"/>
</dbReference>
<sequence length="281" mass="31193">MNAGEIVRRTIKEEAHVMNPTIYYFSATGNSLSIARQIAKGLENCTIKSMAVGATDEPVGGPDNPIGFVFPVFYIGLPRLVKRFAQNLNIIRGTYCFAFINFGGNGADTLGMLDDILKEKGVCLSYAAGVKMPGNYIVKYQAFAKGVVQKLIENAMKKADEAAEAVAGGKVWPIKRKARLLSKIASCSYLYKGISEWDKKFEVSGKCSGCGLCARVCPVNNIKIEDRNPIWQHRCERCLACIQWCPHEAIEYGRKTIGRRRYHNPNIKVEDIIRGLTCEDI</sequence>
<evidence type="ECO:0000313" key="6">
    <source>
        <dbReference type="Proteomes" id="UP001165422"/>
    </source>
</evidence>
<name>A0ABS8N149_9CLOT</name>
<keyword evidence="2" id="KW-0408">Iron</keyword>
<dbReference type="SUPFAM" id="SSF54862">
    <property type="entry name" value="4Fe-4S ferredoxins"/>
    <property type="match status" value="1"/>
</dbReference>
<organism evidence="5 6">
    <name type="scientific">Clostridium aromativorans</name>
    <dbReference type="NCBI Taxonomy" id="2836848"/>
    <lineage>
        <taxon>Bacteria</taxon>
        <taxon>Bacillati</taxon>
        <taxon>Bacillota</taxon>
        <taxon>Clostridia</taxon>
        <taxon>Eubacteriales</taxon>
        <taxon>Clostridiaceae</taxon>
        <taxon>Clostridium</taxon>
    </lineage>
</organism>
<reference evidence="5" key="1">
    <citation type="submission" date="2021-11" db="EMBL/GenBank/DDBJ databases">
        <authorList>
            <person name="Qingchun L."/>
            <person name="Dong Z."/>
            <person name="Zongwei Q."/>
            <person name="Jia Z."/>
            <person name="Duotao L."/>
        </authorList>
    </citation>
    <scope>NUCLEOTIDE SEQUENCE</scope>
    <source>
        <strain evidence="5">WLY-B-L2</strain>
    </source>
</reference>
<evidence type="ECO:0000256" key="3">
    <source>
        <dbReference type="ARBA" id="ARBA00023014"/>
    </source>
</evidence>
<dbReference type="Gene3D" id="3.30.70.20">
    <property type="match status" value="1"/>
</dbReference>
<dbReference type="InterPro" id="IPR029039">
    <property type="entry name" value="Flavoprotein-like_sf"/>
</dbReference>
<keyword evidence="3" id="KW-0411">Iron-sulfur</keyword>
<dbReference type="InterPro" id="IPR047964">
    <property type="entry name" value="EFR1-like"/>
</dbReference>
<dbReference type="Gene3D" id="3.40.50.360">
    <property type="match status" value="1"/>
</dbReference>
<gene>
    <name evidence="5" type="ORF">LN736_01385</name>
</gene>
<dbReference type="SUPFAM" id="SSF52218">
    <property type="entry name" value="Flavoproteins"/>
    <property type="match status" value="1"/>
</dbReference>
<evidence type="ECO:0000313" key="5">
    <source>
        <dbReference type="EMBL" id="MCC9293529.1"/>
    </source>
</evidence>
<evidence type="ECO:0000259" key="4">
    <source>
        <dbReference type="PROSITE" id="PS51379"/>
    </source>
</evidence>
<feature type="domain" description="4Fe-4S ferredoxin-type" evidence="4">
    <location>
        <begin position="232"/>
        <end position="255"/>
    </location>
</feature>